<dbReference type="GO" id="GO:0005743">
    <property type="term" value="C:mitochondrial inner membrane"/>
    <property type="evidence" value="ECO:0007669"/>
    <property type="project" value="UniProtKB-ARBA"/>
</dbReference>
<dbReference type="Gene3D" id="3.30.1390.20">
    <property type="entry name" value="Ribosomal protein L30, ferredoxin-like fold domain"/>
    <property type="match status" value="1"/>
</dbReference>
<dbReference type="VEuPathDB" id="VectorBase:CSON001233"/>
<evidence type="ECO:0000256" key="1">
    <source>
        <dbReference type="ARBA" id="ARBA00004173"/>
    </source>
</evidence>
<evidence type="ECO:0000256" key="4">
    <source>
        <dbReference type="ARBA" id="ARBA00022980"/>
    </source>
</evidence>
<feature type="domain" description="Large ribosomal subunit protein uL30-like ferredoxin-like fold" evidence="9">
    <location>
        <begin position="59"/>
        <end position="109"/>
    </location>
</feature>
<dbReference type="PANTHER" id="PTHR15892:SF2">
    <property type="entry name" value="LARGE RIBOSOMAL SUBUNIT PROTEIN UL30M"/>
    <property type="match status" value="1"/>
</dbReference>
<evidence type="ECO:0000256" key="3">
    <source>
        <dbReference type="ARBA" id="ARBA00022946"/>
    </source>
</evidence>
<dbReference type="PANTHER" id="PTHR15892">
    <property type="entry name" value="MITOCHONDRIAL RIBOSOMAL PROTEIN L30"/>
    <property type="match status" value="1"/>
</dbReference>
<dbReference type="InterPro" id="IPR036919">
    <property type="entry name" value="Ribo_uL30_ferredoxin-like_sf"/>
</dbReference>
<evidence type="ECO:0000256" key="7">
    <source>
        <dbReference type="ARBA" id="ARBA00035281"/>
    </source>
</evidence>
<dbReference type="FunFam" id="3.30.1390.20:FF:000005">
    <property type="entry name" value="39S ribosomal protein L30, mitochondrial"/>
    <property type="match status" value="1"/>
</dbReference>
<proteinExistence type="inferred from homology"/>
<dbReference type="GO" id="GO:0015934">
    <property type="term" value="C:large ribosomal subunit"/>
    <property type="evidence" value="ECO:0007669"/>
    <property type="project" value="InterPro"/>
</dbReference>
<dbReference type="EMBL" id="UFQT01000118">
    <property type="protein sequence ID" value="SSX20408.1"/>
    <property type="molecule type" value="Genomic_DNA"/>
</dbReference>
<accession>A0A336M338</accession>
<evidence type="ECO:0000256" key="6">
    <source>
        <dbReference type="ARBA" id="ARBA00023274"/>
    </source>
</evidence>
<sequence>MLKNLLNIKLIQQNQIRTLVNDKHNKKYIYKDGVKYGNIYYYPRTPDHVDPPIEPSKLFRVERIRPIKGNPFWERRILRDLGLFEKGAIAIVKNIPENNARLWKIKHLIHITPIKFPFGEPKAEDVNYTFLKENGECIVTKKLEVAEDRIKASEEFENDPKRLDKETMKRDLRMKWLSGWKTPI</sequence>
<dbReference type="InterPro" id="IPR005996">
    <property type="entry name" value="Ribosomal_uL30_bac-type"/>
</dbReference>
<keyword evidence="6" id="KW-0687">Ribonucleoprotein</keyword>
<evidence type="ECO:0000256" key="8">
    <source>
        <dbReference type="ARBA" id="ARBA00035356"/>
    </source>
</evidence>
<evidence type="ECO:0000256" key="5">
    <source>
        <dbReference type="ARBA" id="ARBA00023128"/>
    </source>
</evidence>
<evidence type="ECO:0000256" key="2">
    <source>
        <dbReference type="ARBA" id="ARBA00007594"/>
    </source>
</evidence>
<dbReference type="AlphaFoldDB" id="A0A336M338"/>
<evidence type="ECO:0000313" key="10">
    <source>
        <dbReference type="EMBL" id="SSX20408.1"/>
    </source>
</evidence>
<name>A0A336M338_CULSO</name>
<comment type="similarity">
    <text evidence="2">Belongs to the universal ribosomal protein uL30 family.</text>
</comment>
<reference evidence="10" key="1">
    <citation type="submission" date="2018-07" db="EMBL/GenBank/DDBJ databases">
        <authorList>
            <person name="Quirk P.G."/>
            <person name="Krulwich T.A."/>
        </authorList>
    </citation>
    <scope>NUCLEOTIDE SEQUENCE</scope>
</reference>
<keyword evidence="5" id="KW-0496">Mitochondrion</keyword>
<dbReference type="SUPFAM" id="SSF55129">
    <property type="entry name" value="Ribosomal protein L30p/L7e"/>
    <property type="match status" value="1"/>
</dbReference>
<gene>
    <name evidence="10" type="primary">CSON001233</name>
</gene>
<dbReference type="Pfam" id="PF00327">
    <property type="entry name" value="Ribosomal_L30"/>
    <property type="match status" value="1"/>
</dbReference>
<dbReference type="OMA" id="TWSVRSY"/>
<evidence type="ECO:0000259" key="9">
    <source>
        <dbReference type="Pfam" id="PF00327"/>
    </source>
</evidence>
<dbReference type="CDD" id="cd00355">
    <property type="entry name" value="Ribosomal_L30_like"/>
    <property type="match status" value="1"/>
</dbReference>
<keyword evidence="4" id="KW-0689">Ribosomal protein</keyword>
<organism evidence="10">
    <name type="scientific">Culicoides sonorensis</name>
    <name type="common">Biting midge</name>
    <dbReference type="NCBI Taxonomy" id="179676"/>
    <lineage>
        <taxon>Eukaryota</taxon>
        <taxon>Metazoa</taxon>
        <taxon>Ecdysozoa</taxon>
        <taxon>Arthropoda</taxon>
        <taxon>Hexapoda</taxon>
        <taxon>Insecta</taxon>
        <taxon>Pterygota</taxon>
        <taxon>Neoptera</taxon>
        <taxon>Endopterygota</taxon>
        <taxon>Diptera</taxon>
        <taxon>Nematocera</taxon>
        <taxon>Chironomoidea</taxon>
        <taxon>Ceratopogonidae</taxon>
        <taxon>Ceratopogoninae</taxon>
        <taxon>Culicoides</taxon>
        <taxon>Monoculicoides</taxon>
    </lineage>
</organism>
<keyword evidence="3" id="KW-0809">Transit peptide</keyword>
<dbReference type="GO" id="GO:0003735">
    <property type="term" value="F:structural constituent of ribosome"/>
    <property type="evidence" value="ECO:0007669"/>
    <property type="project" value="InterPro"/>
</dbReference>
<dbReference type="InterPro" id="IPR016082">
    <property type="entry name" value="Ribosomal_uL30_ferredoxin-like"/>
</dbReference>
<comment type="subcellular location">
    <subcellularLocation>
        <location evidence="1">Mitochondrion</location>
    </subcellularLocation>
</comment>
<protein>
    <recommendedName>
        <fullName evidence="7">Large ribosomal subunit protein uL30m</fullName>
    </recommendedName>
    <alternativeName>
        <fullName evidence="8">39S ribosomal protein L30, mitochondrial</fullName>
    </alternativeName>
</protein>
<dbReference type="GO" id="GO:0006412">
    <property type="term" value="P:translation"/>
    <property type="evidence" value="ECO:0007669"/>
    <property type="project" value="InterPro"/>
</dbReference>